<dbReference type="UniPathway" id="UPA00068">
    <property type="reaction ID" value="UER00107"/>
</dbReference>
<reference evidence="11 12" key="2">
    <citation type="journal article" date="2011" name="Stand. Genomic Sci.">
        <title>Complete genome sequence of Leadbetterella byssophila type strain (4M15).</title>
        <authorList>
            <person name="Abt B."/>
            <person name="Teshima H."/>
            <person name="Lucas S."/>
            <person name="Lapidus A."/>
            <person name="Del Rio T.G."/>
            <person name="Nolan M."/>
            <person name="Tice H."/>
            <person name="Cheng J.F."/>
            <person name="Pitluck S."/>
            <person name="Liolios K."/>
            <person name="Pagani I."/>
            <person name="Ivanova N."/>
            <person name="Mavromatis K."/>
            <person name="Pati A."/>
            <person name="Tapia R."/>
            <person name="Han C."/>
            <person name="Goodwin L."/>
            <person name="Chen A."/>
            <person name="Palaniappan K."/>
            <person name="Land M."/>
            <person name="Hauser L."/>
            <person name="Chang Y.J."/>
            <person name="Jeffries C.D."/>
            <person name="Rohde M."/>
            <person name="Goker M."/>
            <person name="Tindall B.J."/>
            <person name="Detter J.C."/>
            <person name="Woyke T."/>
            <person name="Bristow J."/>
            <person name="Eisen J.A."/>
            <person name="Markowitz V."/>
            <person name="Hugenholtz P."/>
            <person name="Klenk H.P."/>
            <person name="Kyrpides N.C."/>
        </authorList>
    </citation>
    <scope>NUCLEOTIDE SEQUENCE [LARGE SCALE GENOMIC DNA]</scope>
    <source>
        <strain evidence="12">DSM 17132 / JCM 16389 / KACC 11308 / NBRC 106382 / 4M15</strain>
    </source>
</reference>
<keyword evidence="9" id="KW-0963">Cytoplasm</keyword>
<dbReference type="InterPro" id="IPR001048">
    <property type="entry name" value="Asp/Glu/Uridylate_kinase"/>
</dbReference>
<dbReference type="GO" id="GO:0003991">
    <property type="term" value="F:acetylglutamate kinase activity"/>
    <property type="evidence" value="ECO:0007669"/>
    <property type="project" value="UniProtKB-UniRule"/>
</dbReference>
<feature type="binding site" evidence="9">
    <location>
        <position position="61"/>
    </location>
    <ligand>
        <name>substrate</name>
    </ligand>
</feature>
<feature type="site" description="Transition state stabilizer" evidence="9">
    <location>
        <position position="7"/>
    </location>
</feature>
<dbReference type="KEGG" id="lby:Lbys_2092"/>
<dbReference type="PIRSF" id="PIRSF000728">
    <property type="entry name" value="NAGK"/>
    <property type="match status" value="1"/>
</dbReference>
<name>E4RTR4_LEAB4</name>
<keyword evidence="6 9" id="KW-0418">Kinase</keyword>
<dbReference type="PANTHER" id="PTHR23342">
    <property type="entry name" value="N-ACETYLGLUTAMATE SYNTHASE"/>
    <property type="match status" value="1"/>
</dbReference>
<keyword evidence="4 9" id="KW-0808">Transferase</keyword>
<dbReference type="GO" id="GO:0005524">
    <property type="term" value="F:ATP binding"/>
    <property type="evidence" value="ECO:0007669"/>
    <property type="project" value="UniProtKB-UniRule"/>
</dbReference>
<dbReference type="GO" id="GO:0042450">
    <property type="term" value="P:L-arginine biosynthetic process via ornithine"/>
    <property type="evidence" value="ECO:0007669"/>
    <property type="project" value="UniProtKB-UniRule"/>
</dbReference>
<keyword evidence="3 9" id="KW-0028">Amino-acid biosynthesis</keyword>
<sequence length="258" mass="27612">MQINVIKIGGNVIDVEEKLQGFLKSFAALEGPKVLVHGGGKIATRMAADLGIETKMVEGRRITDAPMRDVVTMVYGGLVNKNIVARLQSLGCNAVGLTGADGGAILSIKRPVKTIDYGYVGDIVEVRSSWIQKLLLDGVNPVFAPLTYSKEGEILNTNADTQASAVAKSLAGEAEVNLIYCFEKRGVLLDAENNDSVIPVLNSEAYAKYREQGVIYAGMIPKLDNAFEAVRSGVRKVIICEADDILQAVRGQAGTTIE</sequence>
<proteinExistence type="inferred from homology"/>
<evidence type="ECO:0000256" key="8">
    <source>
        <dbReference type="ARBA" id="ARBA00048141"/>
    </source>
</evidence>
<keyword evidence="12" id="KW-1185">Reference proteome</keyword>
<dbReference type="HAMAP" id="MF_00082">
    <property type="entry name" value="ArgB"/>
    <property type="match status" value="1"/>
</dbReference>
<evidence type="ECO:0000259" key="10">
    <source>
        <dbReference type="Pfam" id="PF00696"/>
    </source>
</evidence>
<evidence type="ECO:0000256" key="1">
    <source>
        <dbReference type="ARBA" id="ARBA00004828"/>
    </source>
</evidence>
<dbReference type="InterPro" id="IPR036393">
    <property type="entry name" value="AceGlu_kinase-like_sf"/>
</dbReference>
<comment type="similarity">
    <text evidence="9">Belongs to the acetylglutamate kinase family. ArgB subfamily.</text>
</comment>
<dbReference type="Gene3D" id="3.40.1160.10">
    <property type="entry name" value="Acetylglutamate kinase-like"/>
    <property type="match status" value="1"/>
</dbReference>
<evidence type="ECO:0000256" key="9">
    <source>
        <dbReference type="HAMAP-Rule" id="MF_00082"/>
    </source>
</evidence>
<dbReference type="GO" id="GO:0005737">
    <property type="term" value="C:cytoplasm"/>
    <property type="evidence" value="ECO:0007669"/>
    <property type="project" value="UniProtKB-SubCell"/>
</dbReference>
<feature type="site" description="Transition state stabilizer" evidence="9">
    <location>
        <position position="222"/>
    </location>
</feature>
<evidence type="ECO:0000256" key="2">
    <source>
        <dbReference type="ARBA" id="ARBA00022571"/>
    </source>
</evidence>
<keyword evidence="2 9" id="KW-0055">Arginine biosynthesis</keyword>
<comment type="pathway">
    <text evidence="1 9">Amino-acid biosynthesis; L-arginine biosynthesis; N(2)-acetyl-L-ornithine from L-glutamate: step 2/4.</text>
</comment>
<dbReference type="EC" id="2.7.2.8" evidence="9"/>
<dbReference type="Pfam" id="PF00696">
    <property type="entry name" value="AA_kinase"/>
    <property type="match status" value="1"/>
</dbReference>
<dbReference type="InterPro" id="IPR037528">
    <property type="entry name" value="ArgB"/>
</dbReference>
<organism evidence="11 12">
    <name type="scientific">Leadbetterella byssophila (strain DSM 17132 / JCM 16389 / KACC 11308 / NBRC 106382 / 4M15)</name>
    <dbReference type="NCBI Taxonomy" id="649349"/>
    <lineage>
        <taxon>Bacteria</taxon>
        <taxon>Pseudomonadati</taxon>
        <taxon>Bacteroidota</taxon>
        <taxon>Cytophagia</taxon>
        <taxon>Cytophagales</taxon>
        <taxon>Leadbetterellaceae</taxon>
        <taxon>Leadbetterella</taxon>
    </lineage>
</organism>
<feature type="domain" description="Aspartate/glutamate/uridylate kinase" evidence="10">
    <location>
        <begin position="3"/>
        <end position="240"/>
    </location>
</feature>
<dbReference type="STRING" id="649349.Lbys_2092"/>
<dbReference type="eggNOG" id="COG0548">
    <property type="taxonomic scope" value="Bacteria"/>
</dbReference>
<evidence type="ECO:0000313" key="12">
    <source>
        <dbReference type="Proteomes" id="UP000007435"/>
    </source>
</evidence>
<dbReference type="EMBL" id="CP002305">
    <property type="protein sequence ID" value="ADQ17788.1"/>
    <property type="molecule type" value="Genomic_DNA"/>
</dbReference>
<protein>
    <recommendedName>
        <fullName evidence="9">Acetylglutamate kinase</fullName>
        <ecNumber evidence="9">2.7.2.8</ecNumber>
    </recommendedName>
    <alternativeName>
        <fullName evidence="9">N-acetyl-L-glutamate 5-phosphotransferase</fullName>
    </alternativeName>
    <alternativeName>
        <fullName evidence="9">NAG kinase</fullName>
        <shortName evidence="9">NAGK</shortName>
    </alternativeName>
</protein>
<dbReference type="AlphaFoldDB" id="E4RTR4"/>
<keyword evidence="5 9" id="KW-0547">Nucleotide-binding</keyword>
<dbReference type="NCBIfam" id="TIGR00761">
    <property type="entry name" value="argB"/>
    <property type="match status" value="1"/>
</dbReference>
<keyword evidence="7 9" id="KW-0067">ATP-binding</keyword>
<evidence type="ECO:0000313" key="11">
    <source>
        <dbReference type="EMBL" id="ADQ17788.1"/>
    </source>
</evidence>
<evidence type="ECO:0000256" key="6">
    <source>
        <dbReference type="ARBA" id="ARBA00022777"/>
    </source>
</evidence>
<dbReference type="HOGENOM" id="CLU_053680_1_0_10"/>
<dbReference type="SUPFAM" id="SSF53633">
    <property type="entry name" value="Carbamate kinase-like"/>
    <property type="match status" value="1"/>
</dbReference>
<feature type="binding site" evidence="9">
    <location>
        <position position="156"/>
    </location>
    <ligand>
        <name>substrate</name>
    </ligand>
</feature>
<comment type="catalytic activity">
    <reaction evidence="8 9">
        <text>N-acetyl-L-glutamate + ATP = N-acetyl-L-glutamyl 5-phosphate + ADP</text>
        <dbReference type="Rhea" id="RHEA:14629"/>
        <dbReference type="ChEBI" id="CHEBI:30616"/>
        <dbReference type="ChEBI" id="CHEBI:44337"/>
        <dbReference type="ChEBI" id="CHEBI:57936"/>
        <dbReference type="ChEBI" id="CHEBI:456216"/>
        <dbReference type="EC" id="2.7.2.8"/>
    </reaction>
</comment>
<dbReference type="CDD" id="cd04238">
    <property type="entry name" value="AAK_NAGK-like"/>
    <property type="match status" value="1"/>
</dbReference>
<evidence type="ECO:0000256" key="3">
    <source>
        <dbReference type="ARBA" id="ARBA00022605"/>
    </source>
</evidence>
<feature type="binding site" evidence="9">
    <location>
        <begin position="39"/>
        <end position="40"/>
    </location>
    <ligand>
        <name>substrate</name>
    </ligand>
</feature>
<gene>
    <name evidence="9" type="primary">argB</name>
    <name evidence="11" type="ordered locus">Lbys_2092</name>
</gene>
<comment type="function">
    <text evidence="9">Catalyzes the ATP-dependent phosphorylation of N-acetyl-L-glutamate.</text>
</comment>
<evidence type="ECO:0000256" key="5">
    <source>
        <dbReference type="ARBA" id="ARBA00022741"/>
    </source>
</evidence>
<reference key="1">
    <citation type="submission" date="2010-11" db="EMBL/GenBank/DDBJ databases">
        <title>The complete genome of Leadbetterella byssophila DSM 17132.</title>
        <authorList>
            <consortium name="US DOE Joint Genome Institute (JGI-PGF)"/>
            <person name="Lucas S."/>
            <person name="Copeland A."/>
            <person name="Lapidus A."/>
            <person name="Glavina del Rio T."/>
            <person name="Dalin E."/>
            <person name="Tice H."/>
            <person name="Bruce D."/>
            <person name="Goodwin L."/>
            <person name="Pitluck S."/>
            <person name="Kyrpides N."/>
            <person name="Mavromatis K."/>
            <person name="Ivanova N."/>
            <person name="Teshima H."/>
            <person name="Brettin T."/>
            <person name="Detter J.C."/>
            <person name="Han C."/>
            <person name="Tapia R."/>
            <person name="Land M."/>
            <person name="Hauser L."/>
            <person name="Markowitz V."/>
            <person name="Cheng J.-F."/>
            <person name="Hugenholtz P."/>
            <person name="Woyke T."/>
            <person name="Wu D."/>
            <person name="Tindall B."/>
            <person name="Pomrenke H.G."/>
            <person name="Brambilla E."/>
            <person name="Klenk H.-P."/>
            <person name="Eisen J.A."/>
        </authorList>
    </citation>
    <scope>NUCLEOTIDE SEQUENCE [LARGE SCALE GENOMIC DNA]</scope>
    <source>
        <strain>DSM 17132</strain>
    </source>
</reference>
<comment type="subcellular location">
    <subcellularLocation>
        <location evidence="9">Cytoplasm</location>
    </subcellularLocation>
</comment>
<evidence type="ECO:0000256" key="7">
    <source>
        <dbReference type="ARBA" id="ARBA00022840"/>
    </source>
</evidence>
<dbReference type="Proteomes" id="UP000007435">
    <property type="component" value="Chromosome"/>
</dbReference>
<dbReference type="PANTHER" id="PTHR23342:SF0">
    <property type="entry name" value="N-ACETYLGLUTAMATE SYNTHASE, MITOCHONDRIAL"/>
    <property type="match status" value="1"/>
</dbReference>
<dbReference type="InterPro" id="IPR004662">
    <property type="entry name" value="AcgluKinase_fam"/>
</dbReference>
<evidence type="ECO:0000256" key="4">
    <source>
        <dbReference type="ARBA" id="ARBA00022679"/>
    </source>
</evidence>
<dbReference type="OrthoDB" id="9803155at2"/>
<accession>E4RTR4</accession>